<feature type="compositionally biased region" description="Polar residues" evidence="1">
    <location>
        <begin position="22"/>
        <end position="41"/>
    </location>
</feature>
<evidence type="ECO:0000313" key="3">
    <source>
        <dbReference type="Proteomes" id="UP000789901"/>
    </source>
</evidence>
<feature type="region of interest" description="Disordered" evidence="1">
    <location>
        <begin position="1"/>
        <end position="41"/>
    </location>
</feature>
<dbReference type="Proteomes" id="UP000789901">
    <property type="component" value="Unassembled WGS sequence"/>
</dbReference>
<gene>
    <name evidence="2" type="ORF">GMARGA_LOCUS22061</name>
</gene>
<evidence type="ECO:0000313" key="2">
    <source>
        <dbReference type="EMBL" id="CAG8795803.1"/>
    </source>
</evidence>
<feature type="non-terminal residue" evidence="2">
    <location>
        <position position="41"/>
    </location>
</feature>
<feature type="compositionally biased region" description="Basic residues" evidence="1">
    <location>
        <begin position="9"/>
        <end position="21"/>
    </location>
</feature>
<proteinExistence type="predicted"/>
<protein>
    <submittedName>
        <fullName evidence="2">12644_t:CDS:1</fullName>
    </submittedName>
</protein>
<accession>A0ABN7VS74</accession>
<keyword evidence="3" id="KW-1185">Reference proteome</keyword>
<dbReference type="EMBL" id="CAJVQB010020941">
    <property type="protein sequence ID" value="CAG8795803.1"/>
    <property type="molecule type" value="Genomic_DNA"/>
</dbReference>
<name>A0ABN7VS74_GIGMA</name>
<reference evidence="2 3" key="1">
    <citation type="submission" date="2021-06" db="EMBL/GenBank/DDBJ databases">
        <authorList>
            <person name="Kallberg Y."/>
            <person name="Tangrot J."/>
            <person name="Rosling A."/>
        </authorList>
    </citation>
    <scope>NUCLEOTIDE SEQUENCE [LARGE SCALE GENOMIC DNA]</scope>
    <source>
        <strain evidence="2 3">120-4 pot B 10/14</strain>
    </source>
</reference>
<sequence length="41" mass="4566">MPHSTNCKQRSKKASKAKKQKNSINVIKNSDDSNNASYDKA</sequence>
<evidence type="ECO:0000256" key="1">
    <source>
        <dbReference type="SAM" id="MobiDB-lite"/>
    </source>
</evidence>
<organism evidence="2 3">
    <name type="scientific">Gigaspora margarita</name>
    <dbReference type="NCBI Taxonomy" id="4874"/>
    <lineage>
        <taxon>Eukaryota</taxon>
        <taxon>Fungi</taxon>
        <taxon>Fungi incertae sedis</taxon>
        <taxon>Mucoromycota</taxon>
        <taxon>Glomeromycotina</taxon>
        <taxon>Glomeromycetes</taxon>
        <taxon>Diversisporales</taxon>
        <taxon>Gigasporaceae</taxon>
        <taxon>Gigaspora</taxon>
    </lineage>
</organism>
<comment type="caution">
    <text evidence="2">The sequence shown here is derived from an EMBL/GenBank/DDBJ whole genome shotgun (WGS) entry which is preliminary data.</text>
</comment>